<gene>
    <name evidence="1" type="ORF">CTER_2874</name>
</gene>
<accession>S0FLV2</accession>
<name>S0FLV2_RUMCE</name>
<proteinExistence type="predicted"/>
<dbReference type="AlphaFoldDB" id="S0FLV2"/>
<organism evidence="1 2">
    <name type="scientific">Ruminiclostridium cellobioparum subsp. termitidis CT1112</name>
    <dbReference type="NCBI Taxonomy" id="1195236"/>
    <lineage>
        <taxon>Bacteria</taxon>
        <taxon>Bacillati</taxon>
        <taxon>Bacillota</taxon>
        <taxon>Clostridia</taxon>
        <taxon>Eubacteriales</taxon>
        <taxon>Oscillospiraceae</taxon>
        <taxon>Ruminiclostridium</taxon>
    </lineage>
</organism>
<dbReference type="Proteomes" id="UP000014155">
    <property type="component" value="Unassembled WGS sequence"/>
</dbReference>
<sequence length="185" mass="22281">MSKIFKFGIVVGDSDEEFFYNDSWCIESYPNYKRITVAPIKNQIDLMLDILKSFEPPYWCLYVLVVPRNENEEGRYQCPYSMSYVEISEFVNKYKKLLETDGRHHLWLASTKTKQLMVYDRHNIIYIYDDITKMAEYLKSKGFNENKISIPFPHAHHYQENDIKEADILKHWGWIRTPLREQDDY</sequence>
<reference evidence="1 2" key="1">
    <citation type="journal article" date="2013" name="Genome Announc.">
        <title>Draft Genome Sequence of the Cellulolytic, Mesophilic, Anaerobic Bacterium Clostridium termitidis Strain CT1112 (DSM 5398).</title>
        <authorList>
            <person name="Lal S."/>
            <person name="Ramachandran U."/>
            <person name="Zhang X."/>
            <person name="Munir R."/>
            <person name="Sparling R."/>
            <person name="Levin D.B."/>
        </authorList>
    </citation>
    <scope>NUCLEOTIDE SEQUENCE [LARGE SCALE GENOMIC DNA]</scope>
    <source>
        <strain evidence="1 2">CT1112</strain>
    </source>
</reference>
<evidence type="ECO:0000313" key="2">
    <source>
        <dbReference type="Proteomes" id="UP000014155"/>
    </source>
</evidence>
<dbReference type="EMBL" id="AORV01000040">
    <property type="protein sequence ID" value="EMS71291.1"/>
    <property type="molecule type" value="Genomic_DNA"/>
</dbReference>
<protein>
    <submittedName>
        <fullName evidence="1">Uncharacterized protein</fullName>
    </submittedName>
</protein>
<dbReference type="RefSeq" id="WP_004626839.1">
    <property type="nucleotide sequence ID" value="NZ_AORV01000040.1"/>
</dbReference>
<comment type="caution">
    <text evidence="1">The sequence shown here is derived from an EMBL/GenBank/DDBJ whole genome shotgun (WGS) entry which is preliminary data.</text>
</comment>
<evidence type="ECO:0000313" key="1">
    <source>
        <dbReference type="EMBL" id="EMS71291.1"/>
    </source>
</evidence>
<dbReference type="eggNOG" id="ENOG50333R0">
    <property type="taxonomic scope" value="Bacteria"/>
</dbReference>
<keyword evidence="2" id="KW-1185">Reference proteome</keyword>